<proteinExistence type="predicted"/>
<keyword evidence="2" id="KW-1185">Reference proteome</keyword>
<dbReference type="EMBL" id="CM046114">
    <property type="protein sequence ID" value="KAI8419804.1"/>
    <property type="molecule type" value="Genomic_DNA"/>
</dbReference>
<feature type="non-terminal residue" evidence="1">
    <location>
        <position position="1524"/>
    </location>
</feature>
<protein>
    <submittedName>
        <fullName evidence="1">Uncharacterized protein</fullName>
    </submittedName>
</protein>
<evidence type="ECO:0000313" key="2">
    <source>
        <dbReference type="Proteomes" id="UP001064048"/>
    </source>
</evidence>
<sequence>MEILVNLTLLLSLHNMYQHGISIKSSFINVQQHAIDLSFPLDCHKKAGDGNNKHFICLICIEKVPAWSSSMDQMGIVSFSTGYSLVLPHSRVSQFRSLTSSRKISNAAPRAGKLPPYAVQMEPVVQYSQKDPLYDPNHDNLDDAVVNKNEIYAQPKILNVHDQSGENYGPPYGSLPTAPLYSHGGHPHYYEAPEPIIEIIIKESNETLPSPPAQPIPKKKKEPVHVFYVKYSKDPHSKDKVVYDKPIPAITPPTNEEDEHDHHQDYVTVTPEPLYIPHETTTLRAIIKPESELYHSDSSVKVTFGNEGRHYNSDRREGQTHTENHEETAPRPAIAYPQQPPSHPPLERSASPKPPQYQESPRPSNHPGPTPQTYRHNAQHAQSRIQFQQPYIPNEQQLPRQGPSVSPFRTQTLNPTFAPRPQFNGPPRTAFHSGPQRPFHQPQAQPFFDEPKYLQENYHTITTDQVDTAKDQLAPNRQSNFNFIPKPSPSPSPAHFQEHLNRPQHIPVNQQVPQQRPPQQFLESHSKPSFAVSPSRSPFFNLKPSPPQVEDNRPPFHQFTSGQSQPQQPQFSFHQGPHSQLRPTSQIPTQQNIRNQHSFSGPVQNQPSQITHTQFLPQPSSPPLFNFHAQPSPTPEQQNHFHQISPSERPQFGQPLGPSERPFIGQQSNFNDQSNLQHQQNVGQFVPKGGELVAAIPKYEQHITVSGPTADYSSLGQPSQPTPATSQTDERQYREQQQRQNQEQQQQLHQQQYHQQQQLHQQQQQQYQQQQQQQQLQHQQQQQQQHQEQQQQQQQYDAEQEQVRLQLAQNVQKQQEEIQRLQSQLLLAQQQPQQHYQQTQTRNNYNQQQFESSSPKYQYSNERSRQPTYSSSTPSPAYYQSTSRTVEIKPTTQKYVSSTINSISTTPEAKKEEKKKNRPAVELPDEVPDDLRQQLLSSGILDNADISILDYDKVGETPLESLPPDQLANFFSAGGGQQIAASENRPIVVKPNGDFFQSRIDEEDDDDQEIAASENVATYVAPPPTQKQAVEMKVVHFDPKTDQGQNIAKEYVKEDATQLEPVALNDKKYNRYLPLKVSGNQFPLPDILKGRKVTSVVVLAPVETEALNGDHSRAERATSTSLKGIKFVAGDSLQDLLKRPSKENFEKWLETEKKTESDLQSVVLLVLGNDKTSEEKEIFMYDIASGNVNKLSGELSNAFVEAAENNSLSKDIEKLAIEGEGTPEDFNKDENIAEGSENVPLLVDLSGLSLNQEDNNQVSISSGYISSLVDNEFYEALLSKEKMTRGVRRGCVRLRAAVIGIDDEDDSTFTITVDHKTFHFQVGLKYIVTKTLARDGSERERWVRALEDTILRHGRRERWSRSVPAPTARHGDLERRIAEADAYLQIMIELVSLGLGNTIMRHGDLERRIAEADAYLQIMIELVSKMTIRVSELADPHEKANGQIILDHSNAMLDNIKHSIVLLQIAKINLCEDSLSYLMILHSFLSDLALIIVLQYNNTSYSSSEGEDDFFDADDGVDIVQPGP</sequence>
<comment type="caution">
    <text evidence="1">The sequence shown here is derived from an EMBL/GenBank/DDBJ whole genome shotgun (WGS) entry which is preliminary data.</text>
</comment>
<evidence type="ECO:0000313" key="1">
    <source>
        <dbReference type="EMBL" id="KAI8419804.1"/>
    </source>
</evidence>
<reference evidence="1 2" key="1">
    <citation type="journal article" date="2022" name="Genome Biol. Evol.">
        <title>The Spruce Budworm Genome: Reconstructing the Evolutionary History of Antifreeze Proteins.</title>
        <authorList>
            <person name="Beliveau C."/>
            <person name="Gagne P."/>
            <person name="Picq S."/>
            <person name="Vernygora O."/>
            <person name="Keeling C.I."/>
            <person name="Pinkney K."/>
            <person name="Doucet D."/>
            <person name="Wen F."/>
            <person name="Johnston J.S."/>
            <person name="Maaroufi H."/>
            <person name="Boyle B."/>
            <person name="Laroche J."/>
            <person name="Dewar K."/>
            <person name="Juretic N."/>
            <person name="Blackburn G."/>
            <person name="Nisole A."/>
            <person name="Brunet B."/>
            <person name="Brandao M."/>
            <person name="Lumley L."/>
            <person name="Duan J."/>
            <person name="Quan G."/>
            <person name="Lucarotti C.J."/>
            <person name="Roe A.D."/>
            <person name="Sperling F.A.H."/>
            <person name="Levesque R.C."/>
            <person name="Cusson M."/>
        </authorList>
    </citation>
    <scope>NUCLEOTIDE SEQUENCE [LARGE SCALE GENOMIC DNA]</scope>
    <source>
        <strain evidence="1">Glfc:IPQL:Cfum</strain>
    </source>
</reference>
<dbReference type="Proteomes" id="UP001064048">
    <property type="component" value="Chromosome 14"/>
</dbReference>
<name>A0ACC0J6G2_CHOFU</name>
<accession>A0ACC0J6G2</accession>
<organism evidence="1 2">
    <name type="scientific">Choristoneura fumiferana</name>
    <name type="common">Spruce budworm moth</name>
    <name type="synonym">Archips fumiferana</name>
    <dbReference type="NCBI Taxonomy" id="7141"/>
    <lineage>
        <taxon>Eukaryota</taxon>
        <taxon>Metazoa</taxon>
        <taxon>Ecdysozoa</taxon>
        <taxon>Arthropoda</taxon>
        <taxon>Hexapoda</taxon>
        <taxon>Insecta</taxon>
        <taxon>Pterygota</taxon>
        <taxon>Neoptera</taxon>
        <taxon>Endopterygota</taxon>
        <taxon>Lepidoptera</taxon>
        <taxon>Glossata</taxon>
        <taxon>Ditrysia</taxon>
        <taxon>Tortricoidea</taxon>
        <taxon>Tortricidae</taxon>
        <taxon>Tortricinae</taxon>
        <taxon>Choristoneura</taxon>
    </lineage>
</organism>
<gene>
    <name evidence="1" type="ORF">MSG28_008452</name>
</gene>